<keyword evidence="3" id="KW-1185">Reference proteome</keyword>
<dbReference type="PANTHER" id="PTHR33198">
    <property type="entry name" value="ANK_REP_REGION DOMAIN-CONTAINING PROTEIN-RELATED"/>
    <property type="match status" value="1"/>
</dbReference>
<comment type="caution">
    <text evidence="2">The sequence shown here is derived from an EMBL/GenBank/DDBJ whole genome shotgun (WGS) entry which is preliminary data.</text>
</comment>
<protein>
    <recommendedName>
        <fullName evidence="4">Retrotransposon gag domain-containing protein</fullName>
    </recommendedName>
</protein>
<dbReference type="PANTHER" id="PTHR33198:SF19">
    <property type="entry name" value="CCHC-TYPE DOMAIN-CONTAINING PROTEIN"/>
    <property type="match status" value="1"/>
</dbReference>
<evidence type="ECO:0000313" key="3">
    <source>
        <dbReference type="Proteomes" id="UP000823941"/>
    </source>
</evidence>
<feature type="compositionally biased region" description="Basic residues" evidence="1">
    <location>
        <begin position="243"/>
        <end position="257"/>
    </location>
</feature>
<dbReference type="Proteomes" id="UP000823941">
    <property type="component" value="Chromosome 22"/>
</dbReference>
<sequence length="340" mass="37829">MEAILKPPSAFQFDNNLSSVTSGNLSKSWEDWKKSFNVYFEACELNKKDPNVQINILLHVIGAKCREVYDQKPSKCSTLKQALEIFDNFFLPKKNVTVERHKFFTRDQLNSESIEQYVYELNKMASNCELKDLSSELVKDRLICGIKDGGLRERLLREPDLTQAKALDICRLAELSKAQAGNIKNESANHQIHEVCQHHGESLEPEGDESVYWVQNTRCSCGAGARPGAPPRAAAPARGPQGARRRGRGRGRGRGRRPAAFATPQPAGTGWSAPGGQTAVPQTSSRLVNKVCEKCGTNHEYYKCPAYGVVCNNCNRHNHFAKMCKVYHVEGSSDQDSETA</sequence>
<proteinExistence type="predicted"/>
<dbReference type="EMBL" id="JAHIBW010000022">
    <property type="protein sequence ID" value="KAG7299621.1"/>
    <property type="molecule type" value="Genomic_DNA"/>
</dbReference>
<feature type="region of interest" description="Disordered" evidence="1">
    <location>
        <begin position="224"/>
        <end position="282"/>
    </location>
</feature>
<feature type="compositionally biased region" description="Low complexity" evidence="1">
    <location>
        <begin position="224"/>
        <end position="242"/>
    </location>
</feature>
<evidence type="ECO:0008006" key="4">
    <source>
        <dbReference type="Google" id="ProtNLM"/>
    </source>
</evidence>
<gene>
    <name evidence="2" type="ORF">JYU34_016606</name>
</gene>
<evidence type="ECO:0000256" key="1">
    <source>
        <dbReference type="SAM" id="MobiDB-lite"/>
    </source>
</evidence>
<organism evidence="2 3">
    <name type="scientific">Plutella xylostella</name>
    <name type="common">Diamondback moth</name>
    <name type="synonym">Plutella maculipennis</name>
    <dbReference type="NCBI Taxonomy" id="51655"/>
    <lineage>
        <taxon>Eukaryota</taxon>
        <taxon>Metazoa</taxon>
        <taxon>Ecdysozoa</taxon>
        <taxon>Arthropoda</taxon>
        <taxon>Hexapoda</taxon>
        <taxon>Insecta</taxon>
        <taxon>Pterygota</taxon>
        <taxon>Neoptera</taxon>
        <taxon>Endopterygota</taxon>
        <taxon>Lepidoptera</taxon>
        <taxon>Glossata</taxon>
        <taxon>Ditrysia</taxon>
        <taxon>Yponomeutoidea</taxon>
        <taxon>Plutellidae</taxon>
        <taxon>Plutella</taxon>
    </lineage>
</organism>
<reference evidence="2 3" key="1">
    <citation type="submission" date="2021-06" db="EMBL/GenBank/DDBJ databases">
        <title>A haploid diamondback moth (Plutella xylostella L.) genome assembly resolves 31 chromosomes and identifies a diamide resistance mutation.</title>
        <authorList>
            <person name="Ward C.M."/>
            <person name="Perry K.D."/>
            <person name="Baker G."/>
            <person name="Powis K."/>
            <person name="Heckel D.G."/>
            <person name="Baxter S.W."/>
        </authorList>
    </citation>
    <scope>NUCLEOTIDE SEQUENCE [LARGE SCALE GENOMIC DNA]</scope>
    <source>
        <strain evidence="2 3">LV</strain>
        <tissue evidence="2">Single pupa</tissue>
    </source>
</reference>
<evidence type="ECO:0000313" key="2">
    <source>
        <dbReference type="EMBL" id="KAG7299621.1"/>
    </source>
</evidence>
<accession>A0ABQ7Q314</accession>
<name>A0ABQ7Q314_PLUXY</name>